<dbReference type="OrthoDB" id="1072764at2"/>
<dbReference type="EMBL" id="JRNQ01000023">
    <property type="protein sequence ID" value="KGF44957.1"/>
    <property type="molecule type" value="Genomic_DNA"/>
</dbReference>
<sequence length="102" mass="11536">MQQTINFETPAQSRPALNVRATIQCKIKSINLWLDQKSEFYSRIAEFPVTRRLVLRVNAVSLCLMLTAIAVEQRPLVAITSALCAGWLVYRINKTDKKGGEK</sequence>
<evidence type="ECO:0000313" key="3">
    <source>
        <dbReference type="Proteomes" id="UP000029525"/>
    </source>
</evidence>
<dbReference type="RefSeq" id="WP_036866690.1">
    <property type="nucleotide sequence ID" value="NZ_JRNQ01000023.1"/>
</dbReference>
<name>A0A096BQL0_9BACT</name>
<comment type="caution">
    <text evidence="2">The sequence shown here is derived from an EMBL/GenBank/DDBJ whole genome shotgun (WGS) entry which is preliminary data.</text>
</comment>
<keyword evidence="1" id="KW-0812">Transmembrane</keyword>
<feature type="transmembrane region" description="Helical" evidence="1">
    <location>
        <begin position="53"/>
        <end position="70"/>
    </location>
</feature>
<protein>
    <submittedName>
        <fullName evidence="2">Tat pathway signal protein</fullName>
    </submittedName>
</protein>
<feature type="transmembrane region" description="Helical" evidence="1">
    <location>
        <begin position="76"/>
        <end position="93"/>
    </location>
</feature>
<evidence type="ECO:0000313" key="2">
    <source>
        <dbReference type="EMBL" id="KGF44957.1"/>
    </source>
</evidence>
<keyword evidence="1" id="KW-0472">Membrane</keyword>
<gene>
    <name evidence="2" type="ORF">HMPREF0647_04710</name>
</gene>
<accession>A0A096BQL0</accession>
<organism evidence="2 3">
    <name type="scientific">Prevotella bivia DNF00320</name>
    <dbReference type="NCBI Taxonomy" id="1401068"/>
    <lineage>
        <taxon>Bacteria</taxon>
        <taxon>Pseudomonadati</taxon>
        <taxon>Bacteroidota</taxon>
        <taxon>Bacteroidia</taxon>
        <taxon>Bacteroidales</taxon>
        <taxon>Prevotellaceae</taxon>
        <taxon>Prevotella</taxon>
    </lineage>
</organism>
<evidence type="ECO:0000256" key="1">
    <source>
        <dbReference type="SAM" id="Phobius"/>
    </source>
</evidence>
<proteinExistence type="predicted"/>
<reference evidence="2 3" key="1">
    <citation type="submission" date="2014-07" db="EMBL/GenBank/DDBJ databases">
        <authorList>
            <person name="McCorrison J."/>
            <person name="Sanka R."/>
            <person name="Torralba M."/>
            <person name="Gillis M."/>
            <person name="Haft D.H."/>
            <person name="Methe B."/>
            <person name="Sutton G."/>
            <person name="Nelson K.E."/>
        </authorList>
    </citation>
    <scope>NUCLEOTIDE SEQUENCE [LARGE SCALE GENOMIC DNA]</scope>
    <source>
        <strain evidence="2 3">DNF00320</strain>
    </source>
</reference>
<keyword evidence="1" id="KW-1133">Transmembrane helix</keyword>
<dbReference type="Proteomes" id="UP000029525">
    <property type="component" value="Unassembled WGS sequence"/>
</dbReference>
<dbReference type="AlphaFoldDB" id="A0A096BQL0"/>